<dbReference type="Proteomes" id="UP000252884">
    <property type="component" value="Unassembled WGS sequence"/>
</dbReference>
<dbReference type="GO" id="GO:0015074">
    <property type="term" value="P:DNA integration"/>
    <property type="evidence" value="ECO:0007669"/>
    <property type="project" value="InterPro"/>
</dbReference>
<name>A0A368XR92_9BURK</name>
<dbReference type="PROSITE" id="PS51898">
    <property type="entry name" value="TYR_RECOMBINASE"/>
    <property type="match status" value="1"/>
</dbReference>
<dbReference type="OrthoDB" id="305957at2"/>
<sequence length="303" mass="33170">MDAERFALSTALLRSVLSGMTYDAAARVHGLSRTAVERRVKALVLELVRSVGIDGLNESRAMFVRQLRAHREGIERALVRFEPHIDSAPPSENLILSDDDIRTAVRRVKARTRTPERDVAMVWILLATGLPPLEVARLEVSDYLNADGTVRLASTVRASVAVNGRSRPLYFSSPAACEAIDAYLATRARPGPSIPGSDACFRGLDPQGALFLTQAGNPFHVASVPSGSRAQALCREVHYAYRKIFRRIGIPGLSALSLRQTVVDRLLRKGAEIGQIGELLGVRDLRVPSRKRVNLPDLMHGLV</sequence>
<dbReference type="AlphaFoldDB" id="A0A368XR92"/>
<organism evidence="3 4">
    <name type="scientific">Pseudorhodoferax soli</name>
    <dbReference type="NCBI Taxonomy" id="545864"/>
    <lineage>
        <taxon>Bacteria</taxon>
        <taxon>Pseudomonadati</taxon>
        <taxon>Pseudomonadota</taxon>
        <taxon>Betaproteobacteria</taxon>
        <taxon>Burkholderiales</taxon>
        <taxon>Comamonadaceae</taxon>
    </lineage>
</organism>
<reference evidence="3 4" key="1">
    <citation type="submission" date="2018-07" db="EMBL/GenBank/DDBJ databases">
        <title>Genomic Encyclopedia of Type Strains, Phase IV (KMG-IV): sequencing the most valuable type-strain genomes for metagenomic binning, comparative biology and taxonomic classification.</title>
        <authorList>
            <person name="Goeker M."/>
        </authorList>
    </citation>
    <scope>NUCLEOTIDE SEQUENCE [LARGE SCALE GENOMIC DNA]</scope>
    <source>
        <strain evidence="3 4">DSM 21634</strain>
    </source>
</reference>
<gene>
    <name evidence="3" type="ORF">DES41_106422</name>
</gene>
<keyword evidence="1" id="KW-0233">DNA recombination</keyword>
<evidence type="ECO:0000259" key="2">
    <source>
        <dbReference type="PROSITE" id="PS51898"/>
    </source>
</evidence>
<dbReference type="CDD" id="cd00397">
    <property type="entry name" value="DNA_BRE_C"/>
    <property type="match status" value="1"/>
</dbReference>
<dbReference type="InterPro" id="IPR013762">
    <property type="entry name" value="Integrase-like_cat_sf"/>
</dbReference>
<dbReference type="RefSeq" id="WP_114469944.1">
    <property type="nucleotide sequence ID" value="NZ_QPJK01000006.1"/>
</dbReference>
<dbReference type="InterPro" id="IPR011010">
    <property type="entry name" value="DNA_brk_join_enz"/>
</dbReference>
<proteinExistence type="predicted"/>
<keyword evidence="4" id="KW-1185">Reference proteome</keyword>
<protein>
    <submittedName>
        <fullName evidence="3">Phage integrase family protein</fullName>
    </submittedName>
</protein>
<accession>A0A368XR92</accession>
<dbReference type="InterPro" id="IPR002104">
    <property type="entry name" value="Integrase_catalytic"/>
</dbReference>
<dbReference type="EMBL" id="QPJK01000006">
    <property type="protein sequence ID" value="RCW69548.1"/>
    <property type="molecule type" value="Genomic_DNA"/>
</dbReference>
<dbReference type="GO" id="GO:0003677">
    <property type="term" value="F:DNA binding"/>
    <property type="evidence" value="ECO:0007669"/>
    <property type="project" value="InterPro"/>
</dbReference>
<evidence type="ECO:0000313" key="4">
    <source>
        <dbReference type="Proteomes" id="UP000252884"/>
    </source>
</evidence>
<feature type="domain" description="Tyr recombinase" evidence="2">
    <location>
        <begin position="91"/>
        <end position="303"/>
    </location>
</feature>
<dbReference type="GO" id="GO:0006310">
    <property type="term" value="P:DNA recombination"/>
    <property type="evidence" value="ECO:0007669"/>
    <property type="project" value="UniProtKB-KW"/>
</dbReference>
<dbReference type="SUPFAM" id="SSF56349">
    <property type="entry name" value="DNA breaking-rejoining enzymes"/>
    <property type="match status" value="1"/>
</dbReference>
<evidence type="ECO:0000313" key="3">
    <source>
        <dbReference type="EMBL" id="RCW69548.1"/>
    </source>
</evidence>
<comment type="caution">
    <text evidence="3">The sequence shown here is derived from an EMBL/GenBank/DDBJ whole genome shotgun (WGS) entry which is preliminary data.</text>
</comment>
<dbReference type="Gene3D" id="1.10.443.10">
    <property type="entry name" value="Intergrase catalytic core"/>
    <property type="match status" value="1"/>
</dbReference>
<evidence type="ECO:0000256" key="1">
    <source>
        <dbReference type="ARBA" id="ARBA00023172"/>
    </source>
</evidence>